<evidence type="ECO:0000256" key="1">
    <source>
        <dbReference type="SAM" id="SignalP"/>
    </source>
</evidence>
<dbReference type="Proteomes" id="UP000036681">
    <property type="component" value="Unplaced"/>
</dbReference>
<keyword evidence="1" id="KW-0732">Signal</keyword>
<evidence type="ECO:0000313" key="3">
    <source>
        <dbReference type="WBParaSite" id="ALUE_0000334001-mRNA-1"/>
    </source>
</evidence>
<protein>
    <submittedName>
        <fullName evidence="3">Uncharacterized protein</fullName>
    </submittedName>
</protein>
<organism evidence="2 3">
    <name type="scientific">Ascaris lumbricoides</name>
    <name type="common">Giant roundworm</name>
    <dbReference type="NCBI Taxonomy" id="6252"/>
    <lineage>
        <taxon>Eukaryota</taxon>
        <taxon>Metazoa</taxon>
        <taxon>Ecdysozoa</taxon>
        <taxon>Nematoda</taxon>
        <taxon>Chromadorea</taxon>
        <taxon>Rhabditida</taxon>
        <taxon>Spirurina</taxon>
        <taxon>Ascaridomorpha</taxon>
        <taxon>Ascaridoidea</taxon>
        <taxon>Ascarididae</taxon>
        <taxon>Ascaris</taxon>
    </lineage>
</organism>
<feature type="chain" id="PRO_5005656538" evidence="1">
    <location>
        <begin position="17"/>
        <end position="73"/>
    </location>
</feature>
<proteinExistence type="predicted"/>
<dbReference type="AlphaFoldDB" id="A0A0M3HNN9"/>
<sequence length="73" mass="8124">MEIGFVLRFLSIRAELLLLPDSFVVDFVSISPVSPNSTTRKVEILSGQLPMNDYARELPESHISSKKTTSAPF</sequence>
<dbReference type="WBParaSite" id="ALUE_0000334001-mRNA-1">
    <property type="protein sequence ID" value="ALUE_0000334001-mRNA-1"/>
    <property type="gene ID" value="ALUE_0000334001"/>
</dbReference>
<reference evidence="3" key="1">
    <citation type="submission" date="2017-02" db="UniProtKB">
        <authorList>
            <consortium name="WormBaseParasite"/>
        </authorList>
    </citation>
    <scope>IDENTIFICATION</scope>
</reference>
<accession>A0A0M3HNN9</accession>
<feature type="signal peptide" evidence="1">
    <location>
        <begin position="1"/>
        <end position="16"/>
    </location>
</feature>
<evidence type="ECO:0000313" key="2">
    <source>
        <dbReference type="Proteomes" id="UP000036681"/>
    </source>
</evidence>
<name>A0A0M3HNN9_ASCLU</name>
<keyword evidence="2" id="KW-1185">Reference proteome</keyword>